<gene>
    <name evidence="8" type="ORF">V8G54_033829</name>
</gene>
<dbReference type="InterPro" id="IPR014710">
    <property type="entry name" value="RmlC-like_jellyroll"/>
</dbReference>
<dbReference type="GO" id="GO:0070483">
    <property type="term" value="P:detection of hypoxia"/>
    <property type="evidence" value="ECO:0007669"/>
    <property type="project" value="UniProtKB-ARBA"/>
</dbReference>
<comment type="cofactor">
    <cofactor evidence="1">
        <name>Fe(2+)</name>
        <dbReference type="ChEBI" id="CHEBI:29033"/>
    </cofactor>
</comment>
<organism evidence="8 9">
    <name type="scientific">Vigna mungo</name>
    <name type="common">Black gram</name>
    <name type="synonym">Phaseolus mungo</name>
    <dbReference type="NCBI Taxonomy" id="3915"/>
    <lineage>
        <taxon>Eukaryota</taxon>
        <taxon>Viridiplantae</taxon>
        <taxon>Streptophyta</taxon>
        <taxon>Embryophyta</taxon>
        <taxon>Tracheophyta</taxon>
        <taxon>Spermatophyta</taxon>
        <taxon>Magnoliopsida</taxon>
        <taxon>eudicotyledons</taxon>
        <taxon>Gunneridae</taxon>
        <taxon>Pentapetalae</taxon>
        <taxon>rosids</taxon>
        <taxon>fabids</taxon>
        <taxon>Fabales</taxon>
        <taxon>Fabaceae</taxon>
        <taxon>Papilionoideae</taxon>
        <taxon>50 kb inversion clade</taxon>
        <taxon>NPAAA clade</taxon>
        <taxon>indigoferoid/millettioid clade</taxon>
        <taxon>Phaseoleae</taxon>
        <taxon>Vigna</taxon>
    </lineage>
</organism>
<comment type="similarity">
    <text evidence="2">Belongs to the cysteine dioxygenase family.</text>
</comment>
<keyword evidence="4" id="KW-0479">Metal-binding</keyword>
<dbReference type="EMBL" id="CP144691">
    <property type="protein sequence ID" value="WVY94741.1"/>
    <property type="molecule type" value="Genomic_DNA"/>
</dbReference>
<dbReference type="EC" id="1.13.11.20" evidence="3"/>
<evidence type="ECO:0000256" key="7">
    <source>
        <dbReference type="ARBA" id="ARBA00024284"/>
    </source>
</evidence>
<dbReference type="Proteomes" id="UP001374535">
    <property type="component" value="Chromosome 10"/>
</dbReference>
<protein>
    <recommendedName>
        <fullName evidence="3">cysteine dioxygenase</fullName>
        <ecNumber evidence="3">1.13.11.20</ecNumber>
    </recommendedName>
</protein>
<evidence type="ECO:0000256" key="6">
    <source>
        <dbReference type="ARBA" id="ARBA00023004"/>
    </source>
</evidence>
<evidence type="ECO:0000313" key="8">
    <source>
        <dbReference type="EMBL" id="WVY94741.1"/>
    </source>
</evidence>
<dbReference type="CDD" id="cd20289">
    <property type="entry name" value="cupin_ADO"/>
    <property type="match status" value="1"/>
</dbReference>
<dbReference type="Pfam" id="PF07847">
    <property type="entry name" value="PCO_ADO"/>
    <property type="match status" value="1"/>
</dbReference>
<reference evidence="8 9" key="1">
    <citation type="journal article" date="2023" name="Life. Sci Alliance">
        <title>Evolutionary insights into 3D genome organization and epigenetic landscape of Vigna mungo.</title>
        <authorList>
            <person name="Junaid A."/>
            <person name="Singh B."/>
            <person name="Bhatia S."/>
        </authorList>
    </citation>
    <scope>NUCLEOTIDE SEQUENCE [LARGE SCALE GENOMIC DNA]</scope>
    <source>
        <strain evidence="8">Urdbean</strain>
    </source>
</reference>
<dbReference type="PANTHER" id="PTHR22966:SF72">
    <property type="entry name" value="CYSTEINE DIOXYGENASE"/>
    <property type="match status" value="1"/>
</dbReference>
<dbReference type="GO" id="GO:0017172">
    <property type="term" value="F:cysteine dioxygenase activity"/>
    <property type="evidence" value="ECO:0007669"/>
    <property type="project" value="UniProtKB-EC"/>
</dbReference>
<name>A0AAQ3MP01_VIGMU</name>
<evidence type="ECO:0000256" key="2">
    <source>
        <dbReference type="ARBA" id="ARBA00006622"/>
    </source>
</evidence>
<dbReference type="GO" id="GO:0046872">
    <property type="term" value="F:metal ion binding"/>
    <property type="evidence" value="ECO:0007669"/>
    <property type="project" value="UniProtKB-KW"/>
</dbReference>
<evidence type="ECO:0000256" key="4">
    <source>
        <dbReference type="ARBA" id="ARBA00022723"/>
    </source>
</evidence>
<evidence type="ECO:0000256" key="5">
    <source>
        <dbReference type="ARBA" id="ARBA00023002"/>
    </source>
</evidence>
<dbReference type="AlphaFoldDB" id="A0AAQ3MP01"/>
<keyword evidence="5" id="KW-0560">Oxidoreductase</keyword>
<comment type="catalytic activity">
    <reaction evidence="7">
        <text>L-cysteine + O2 = 3-sulfino-L-alanine + H(+)</text>
        <dbReference type="Rhea" id="RHEA:20441"/>
        <dbReference type="ChEBI" id="CHEBI:15378"/>
        <dbReference type="ChEBI" id="CHEBI:15379"/>
        <dbReference type="ChEBI" id="CHEBI:35235"/>
        <dbReference type="ChEBI" id="CHEBI:61085"/>
        <dbReference type="EC" id="1.13.11.20"/>
    </reaction>
    <physiologicalReaction direction="left-to-right" evidence="7">
        <dbReference type="Rhea" id="RHEA:20442"/>
    </physiologicalReaction>
</comment>
<sequence>MPIVQKLYDSCKASLSSEGPISEEALEKVRALLDDLKPSNVGLEQEAQLVRGWKGSLNGTNGKKGRNGSYPYSPPIKYIHLHECDKFSMWKLDNKGRVFLLQMGIFCMAPGSIIPLHNHPGMTVLSKLLYGSLHVRSYDWLDLPGSDDLSQARPAKLVKDCQMSAPCNTTILHPNKGGNIHCFKALTPCALFDILSPPYSSEDGRHCSYFRKSPRKELPGVDLDECCGVKASEVTWLEEIQAPENLVVRRGLYRGPTIRR</sequence>
<evidence type="ECO:0000256" key="1">
    <source>
        <dbReference type="ARBA" id="ARBA00001954"/>
    </source>
</evidence>
<dbReference type="InterPro" id="IPR011051">
    <property type="entry name" value="RmlC_Cupin_sf"/>
</dbReference>
<keyword evidence="6" id="KW-0408">Iron</keyword>
<dbReference type="InterPro" id="IPR012864">
    <property type="entry name" value="PCO/ADO"/>
</dbReference>
<proteinExistence type="inferred from homology"/>
<evidence type="ECO:0000313" key="9">
    <source>
        <dbReference type="Proteomes" id="UP001374535"/>
    </source>
</evidence>
<dbReference type="Gene3D" id="2.60.120.10">
    <property type="entry name" value="Jelly Rolls"/>
    <property type="match status" value="1"/>
</dbReference>
<dbReference type="SUPFAM" id="SSF51182">
    <property type="entry name" value="RmlC-like cupins"/>
    <property type="match status" value="1"/>
</dbReference>
<accession>A0AAQ3MP01</accession>
<dbReference type="PANTHER" id="PTHR22966">
    <property type="entry name" value="2-AMINOETHANETHIOL DIOXYGENASE"/>
    <property type="match status" value="1"/>
</dbReference>
<evidence type="ECO:0000256" key="3">
    <source>
        <dbReference type="ARBA" id="ARBA00013133"/>
    </source>
</evidence>
<keyword evidence="9" id="KW-1185">Reference proteome</keyword>